<accession>A0A1G9UNL8</accession>
<dbReference type="AlphaFoldDB" id="A0A1G9UNL8"/>
<feature type="domain" description="Acyltransferase 3" evidence="2">
    <location>
        <begin position="25"/>
        <end position="369"/>
    </location>
</feature>
<dbReference type="Pfam" id="PF01757">
    <property type="entry name" value="Acyl_transf_3"/>
    <property type="match status" value="1"/>
</dbReference>
<organism evidence="3 4">
    <name type="scientific">Allokutzneria albata</name>
    <name type="common">Kibdelosporangium albatum</name>
    <dbReference type="NCBI Taxonomy" id="211114"/>
    <lineage>
        <taxon>Bacteria</taxon>
        <taxon>Bacillati</taxon>
        <taxon>Actinomycetota</taxon>
        <taxon>Actinomycetes</taxon>
        <taxon>Pseudonocardiales</taxon>
        <taxon>Pseudonocardiaceae</taxon>
        <taxon>Allokutzneria</taxon>
    </lineage>
</organism>
<dbReference type="GO" id="GO:0016020">
    <property type="term" value="C:membrane"/>
    <property type="evidence" value="ECO:0007669"/>
    <property type="project" value="TreeGrafter"/>
</dbReference>
<dbReference type="PANTHER" id="PTHR23028:SF53">
    <property type="entry name" value="ACYL_TRANSF_3 DOMAIN-CONTAINING PROTEIN"/>
    <property type="match status" value="1"/>
</dbReference>
<feature type="transmembrane region" description="Helical" evidence="1">
    <location>
        <begin position="30"/>
        <end position="50"/>
    </location>
</feature>
<dbReference type="Proteomes" id="UP000183376">
    <property type="component" value="Chromosome I"/>
</dbReference>
<feature type="transmembrane region" description="Helical" evidence="1">
    <location>
        <begin position="162"/>
        <end position="179"/>
    </location>
</feature>
<keyword evidence="3" id="KW-0012">Acyltransferase</keyword>
<dbReference type="GO" id="GO:0016747">
    <property type="term" value="F:acyltransferase activity, transferring groups other than amino-acyl groups"/>
    <property type="evidence" value="ECO:0007669"/>
    <property type="project" value="InterPro"/>
</dbReference>
<evidence type="ECO:0000259" key="2">
    <source>
        <dbReference type="Pfam" id="PF01757"/>
    </source>
</evidence>
<feature type="transmembrane region" description="Helical" evidence="1">
    <location>
        <begin position="191"/>
        <end position="212"/>
    </location>
</feature>
<keyword evidence="3" id="KW-0378">Hydrolase</keyword>
<keyword evidence="3" id="KW-0808">Transferase</keyword>
<feature type="transmembrane region" description="Helical" evidence="1">
    <location>
        <begin position="103"/>
        <end position="124"/>
    </location>
</feature>
<evidence type="ECO:0000313" key="3">
    <source>
        <dbReference type="EMBL" id="SDM61509.1"/>
    </source>
</evidence>
<feature type="transmembrane region" description="Helical" evidence="1">
    <location>
        <begin position="260"/>
        <end position="279"/>
    </location>
</feature>
<feature type="transmembrane region" description="Helical" evidence="1">
    <location>
        <begin position="232"/>
        <end position="253"/>
    </location>
</feature>
<dbReference type="EMBL" id="LT629701">
    <property type="protein sequence ID" value="SDM61509.1"/>
    <property type="molecule type" value="Genomic_DNA"/>
</dbReference>
<protein>
    <submittedName>
        <fullName evidence="3">Peptidoglycan/LPS O-acetylase OafA/YrhL, contains acyltransferase and SGNH-hydrolase domains</fullName>
    </submittedName>
</protein>
<feature type="transmembrane region" description="Helical" evidence="1">
    <location>
        <begin position="62"/>
        <end position="83"/>
    </location>
</feature>
<keyword evidence="1" id="KW-0472">Membrane</keyword>
<name>A0A1G9UNL8_ALLAB</name>
<keyword evidence="1" id="KW-1133">Transmembrane helix</keyword>
<dbReference type="STRING" id="211114.SAMN04489726_2517"/>
<evidence type="ECO:0000313" key="4">
    <source>
        <dbReference type="Proteomes" id="UP000183376"/>
    </source>
</evidence>
<dbReference type="PANTHER" id="PTHR23028">
    <property type="entry name" value="ACETYLTRANSFERASE"/>
    <property type="match status" value="1"/>
</dbReference>
<gene>
    <name evidence="3" type="ORF">SAMN04489726_2517</name>
</gene>
<reference evidence="3 4" key="1">
    <citation type="submission" date="2016-10" db="EMBL/GenBank/DDBJ databases">
        <authorList>
            <person name="de Groot N.N."/>
        </authorList>
    </citation>
    <scope>NUCLEOTIDE SEQUENCE [LARGE SCALE GENOMIC DNA]</scope>
    <source>
        <strain evidence="3 4">DSM 44149</strain>
    </source>
</reference>
<dbReference type="GO" id="GO:0009103">
    <property type="term" value="P:lipopolysaccharide biosynthetic process"/>
    <property type="evidence" value="ECO:0007669"/>
    <property type="project" value="TreeGrafter"/>
</dbReference>
<dbReference type="InterPro" id="IPR050879">
    <property type="entry name" value="Acyltransferase_3"/>
</dbReference>
<dbReference type="RefSeq" id="WP_162184869.1">
    <property type="nucleotide sequence ID" value="NZ_JOEF01000014.1"/>
</dbReference>
<feature type="transmembrane region" description="Helical" evidence="1">
    <location>
        <begin position="325"/>
        <end position="343"/>
    </location>
</feature>
<dbReference type="eggNOG" id="COG1835">
    <property type="taxonomic scope" value="Bacteria"/>
</dbReference>
<dbReference type="InterPro" id="IPR002656">
    <property type="entry name" value="Acyl_transf_3_dom"/>
</dbReference>
<proteinExistence type="predicted"/>
<sequence>MDIRDGDEAVVRQSDQGRTAPNRLASLTGIRVFAAGSVLVAHAFFIPNLYADSSVQKATAALVPLATASVTLFFVLSGLVLSWSARPEDTAVRFWRRRFVRIFSNHAVAWVLGMLLVIGYGLHVNLLSAGAEYDPLGMLANLFLVQNWVPSGAYFFGPNPPAWSLACEFFFYLLFPFLLPLVRRIPVRRLWFAAGVAVLVGLSVPLLSSLLLDGPDILPTMPVPWPQIWLAYFLPLLRLPEFVLGMVLARILAEGLWRPLRLGLVLPLPFLAIGALAVLPPVFAFGPYFALPVALVVGEFASRDIRGARSFLRRPAMVYMGDRSFALYMIHFVVIMYLCRLVFLPGSTYSTPVATALILGVVIPVSLGAAWLLHRWVERPAVTRLAG</sequence>
<feature type="transmembrane region" description="Helical" evidence="1">
    <location>
        <begin position="349"/>
        <end position="373"/>
    </location>
</feature>
<dbReference type="GO" id="GO:0016787">
    <property type="term" value="F:hydrolase activity"/>
    <property type="evidence" value="ECO:0007669"/>
    <property type="project" value="UniProtKB-KW"/>
</dbReference>
<evidence type="ECO:0000256" key="1">
    <source>
        <dbReference type="SAM" id="Phobius"/>
    </source>
</evidence>
<keyword evidence="4" id="KW-1185">Reference proteome</keyword>
<keyword evidence="1" id="KW-0812">Transmembrane</keyword>